<dbReference type="Pfam" id="PF13404">
    <property type="entry name" value="HTH_AsnC-type"/>
    <property type="match status" value="1"/>
</dbReference>
<dbReference type="PANTHER" id="PTHR30154:SF34">
    <property type="entry name" value="TRANSCRIPTIONAL REGULATOR AZLB"/>
    <property type="match status" value="1"/>
</dbReference>
<feature type="domain" description="HTH asnC-type" evidence="5">
    <location>
        <begin position="2"/>
        <end position="42"/>
    </location>
</feature>
<keyword evidence="2 6" id="KW-0238">DNA-binding</keyword>
<dbReference type="PANTHER" id="PTHR30154">
    <property type="entry name" value="LEUCINE-RESPONSIVE REGULATORY PROTEIN"/>
    <property type="match status" value="1"/>
</dbReference>
<evidence type="ECO:0000259" key="5">
    <source>
        <dbReference type="Pfam" id="PF13404"/>
    </source>
</evidence>
<dbReference type="STRING" id="633440.SAMN05421869_125145"/>
<dbReference type="EMBL" id="FNDJ01000025">
    <property type="protein sequence ID" value="SDL40906.1"/>
    <property type="molecule type" value="Genomic_DNA"/>
</dbReference>
<dbReference type="GO" id="GO:0005829">
    <property type="term" value="C:cytosol"/>
    <property type="evidence" value="ECO:0007669"/>
    <property type="project" value="TreeGrafter"/>
</dbReference>
<protein>
    <submittedName>
        <fullName evidence="6">DNA-binding transcriptional regulator, Lrp family</fullName>
    </submittedName>
</protein>
<dbReference type="InterPro" id="IPR019887">
    <property type="entry name" value="Tscrpt_reg_AsnC/Lrp_C"/>
</dbReference>
<dbReference type="InterPro" id="IPR011008">
    <property type="entry name" value="Dimeric_a/b-barrel"/>
</dbReference>
<organism evidence="6 7">
    <name type="scientific">Nonomuraea jiangxiensis</name>
    <dbReference type="NCBI Taxonomy" id="633440"/>
    <lineage>
        <taxon>Bacteria</taxon>
        <taxon>Bacillati</taxon>
        <taxon>Actinomycetota</taxon>
        <taxon>Actinomycetes</taxon>
        <taxon>Streptosporangiales</taxon>
        <taxon>Streptosporangiaceae</taxon>
        <taxon>Nonomuraea</taxon>
    </lineage>
</organism>
<feature type="domain" description="Transcription regulator AsnC/Lrp ligand binding" evidence="4">
    <location>
        <begin position="67"/>
        <end position="141"/>
    </location>
</feature>
<evidence type="ECO:0000313" key="7">
    <source>
        <dbReference type="Proteomes" id="UP000199202"/>
    </source>
</evidence>
<dbReference type="Pfam" id="PF01037">
    <property type="entry name" value="AsnC_trans_reg"/>
    <property type="match status" value="2"/>
</dbReference>
<feature type="domain" description="Transcription regulator AsnC/Lrp ligand binding" evidence="4">
    <location>
        <begin position="245"/>
        <end position="312"/>
    </location>
</feature>
<dbReference type="InterPro" id="IPR036388">
    <property type="entry name" value="WH-like_DNA-bd_sf"/>
</dbReference>
<dbReference type="Gene3D" id="3.30.70.920">
    <property type="match status" value="2"/>
</dbReference>
<dbReference type="Gene3D" id="1.10.10.10">
    <property type="entry name" value="Winged helix-like DNA-binding domain superfamily/Winged helix DNA-binding domain"/>
    <property type="match status" value="2"/>
</dbReference>
<dbReference type="GO" id="GO:0043565">
    <property type="term" value="F:sequence-specific DNA binding"/>
    <property type="evidence" value="ECO:0007669"/>
    <property type="project" value="InterPro"/>
</dbReference>
<dbReference type="SUPFAM" id="SSF54909">
    <property type="entry name" value="Dimeric alpha+beta barrel"/>
    <property type="match status" value="2"/>
</dbReference>
<keyword evidence="7" id="KW-1185">Reference proteome</keyword>
<dbReference type="InterPro" id="IPR036390">
    <property type="entry name" value="WH_DNA-bd_sf"/>
</dbReference>
<dbReference type="Pfam" id="PF13412">
    <property type="entry name" value="HTH_24"/>
    <property type="match status" value="1"/>
</dbReference>
<dbReference type="SMART" id="SM00344">
    <property type="entry name" value="HTH_ASNC"/>
    <property type="match status" value="2"/>
</dbReference>
<dbReference type="InterPro" id="IPR019888">
    <property type="entry name" value="Tscrpt_reg_AsnC-like"/>
</dbReference>
<dbReference type="InterPro" id="IPR000485">
    <property type="entry name" value="AsnC-type_HTH_dom"/>
</dbReference>
<evidence type="ECO:0000259" key="4">
    <source>
        <dbReference type="Pfam" id="PF01037"/>
    </source>
</evidence>
<evidence type="ECO:0000313" key="6">
    <source>
        <dbReference type="EMBL" id="SDL40906.1"/>
    </source>
</evidence>
<accession>A0A1G9JUH0</accession>
<reference evidence="6 7" key="1">
    <citation type="submission" date="2016-10" db="EMBL/GenBank/DDBJ databases">
        <authorList>
            <person name="de Groot N.N."/>
        </authorList>
    </citation>
    <scope>NUCLEOTIDE SEQUENCE [LARGE SCALE GENOMIC DNA]</scope>
    <source>
        <strain evidence="6 7">CGMCC 4.6533</strain>
    </source>
</reference>
<dbReference type="Proteomes" id="UP000199202">
    <property type="component" value="Unassembled WGS sequence"/>
</dbReference>
<dbReference type="SUPFAM" id="SSF46785">
    <property type="entry name" value="Winged helix' DNA-binding domain"/>
    <property type="match status" value="2"/>
</dbReference>
<keyword evidence="1" id="KW-0805">Transcription regulation</keyword>
<evidence type="ECO:0000256" key="3">
    <source>
        <dbReference type="ARBA" id="ARBA00023163"/>
    </source>
</evidence>
<gene>
    <name evidence="6" type="ORF">SAMN05421869_125145</name>
</gene>
<dbReference type="GO" id="GO:0043200">
    <property type="term" value="P:response to amino acid"/>
    <property type="evidence" value="ECO:0007669"/>
    <property type="project" value="TreeGrafter"/>
</dbReference>
<evidence type="ECO:0000256" key="1">
    <source>
        <dbReference type="ARBA" id="ARBA00023015"/>
    </source>
</evidence>
<dbReference type="AlphaFoldDB" id="A0A1G9JUH0"/>
<dbReference type="OrthoDB" id="4050641at2"/>
<keyword evidence="3" id="KW-0804">Transcription</keyword>
<name>A0A1G9JUH0_9ACTN</name>
<dbReference type="RefSeq" id="WP_090944700.1">
    <property type="nucleotide sequence ID" value="NZ_FNDJ01000025.1"/>
</dbReference>
<proteinExistence type="predicted"/>
<evidence type="ECO:0000256" key="2">
    <source>
        <dbReference type="ARBA" id="ARBA00023125"/>
    </source>
</evidence>
<sequence>MLDVLDRRLAAALQVAPRASWGDLARAVGEHERTVARRLQRLLADGAIRITAILDDLRSGVGKPVHVRVITDPGSVDATAAALAARADVRSVFAMTGAADVWCELIAYGPDPLQRLHEILTRELPAMPGVRATESEVVLRTFTTVADWHAPLLDPGEVESLRACAVPTLAELPAHVELGQAERAVADLLVRDGRMSYTQIAEELGTSVPTAARKVGWLLERRLVHLRAEVEPALLGLQVEAQLGLEVRPAGIDKVGRALAGHPGVRYCAAIAGTHDLLVEVCLTHESDLYELATEFIGGLDEVYDVDMSFITHAYKRGHLLKDGRLTRRPL</sequence>